<gene>
    <name evidence="8" type="ORF">J1836_013305</name>
    <name evidence="7" type="ORF">J1836_17915</name>
</gene>
<dbReference type="EMBL" id="JAFMPM010000008">
    <property type="protein sequence ID" value="MBO0614778.1"/>
    <property type="molecule type" value="Genomic_DNA"/>
</dbReference>
<dbReference type="EMBL" id="CP072748">
    <property type="protein sequence ID" value="QTX09594.1"/>
    <property type="molecule type" value="Genomic_DNA"/>
</dbReference>
<dbReference type="SMART" id="SM00563">
    <property type="entry name" value="PlsC"/>
    <property type="match status" value="1"/>
</dbReference>
<evidence type="ECO:0000256" key="4">
    <source>
        <dbReference type="ARBA" id="ARBA00023098"/>
    </source>
</evidence>
<dbReference type="SUPFAM" id="SSF69593">
    <property type="entry name" value="Glycerol-3-phosphate (1)-acyltransferase"/>
    <property type="match status" value="1"/>
</dbReference>
<evidence type="ECO:0000313" key="8">
    <source>
        <dbReference type="EMBL" id="QTX09594.1"/>
    </source>
</evidence>
<dbReference type="Pfam" id="PF01553">
    <property type="entry name" value="Acyltransferase"/>
    <property type="match status" value="1"/>
</dbReference>
<dbReference type="Proteomes" id="UP000664466">
    <property type="component" value="Unassembled WGS sequence"/>
</dbReference>
<protein>
    <submittedName>
        <fullName evidence="8">1-acyl-sn-glycerol-3-phosphate acyltransferase</fullName>
    </submittedName>
</protein>
<comment type="pathway">
    <text evidence="1">Lipid metabolism.</text>
</comment>
<feature type="domain" description="Phospholipid/glycerol acyltransferase" evidence="6">
    <location>
        <begin position="69"/>
        <end position="181"/>
    </location>
</feature>
<dbReference type="InterPro" id="IPR002123">
    <property type="entry name" value="Plipid/glycerol_acylTrfase"/>
</dbReference>
<proteinExistence type="predicted"/>
<evidence type="ECO:0000313" key="7">
    <source>
        <dbReference type="EMBL" id="MBO0614778.1"/>
    </source>
</evidence>
<evidence type="ECO:0000313" key="9">
    <source>
        <dbReference type="Proteomes" id="UP000664466"/>
    </source>
</evidence>
<keyword evidence="2" id="KW-0444">Lipid biosynthesis</keyword>
<reference evidence="7 9" key="1">
    <citation type="submission" date="2021-03" db="EMBL/GenBank/DDBJ databases">
        <title>Draft genome and methylome analysis of Thiotrix fructosivoruns ATCC 49748.</title>
        <authorList>
            <person name="Fomenkov A."/>
            <person name="Grabovich M.Y."/>
            <person name="Roberts R.J."/>
        </authorList>
    </citation>
    <scope>NUCLEOTIDE SEQUENCE [LARGE SCALE GENOMIC DNA]</scope>
    <source>
        <strain evidence="7 9">ATCC 49748</strain>
    </source>
</reference>
<evidence type="ECO:0000256" key="1">
    <source>
        <dbReference type="ARBA" id="ARBA00005189"/>
    </source>
</evidence>
<sequence>MKQLRRIVRLSRFGWHVLQGMILTSGLGLLRQTGDSALYQRMMRWWLGKLGRILAVQMTCTGTPAPQGTLLVANHISWLDIPVLGGVVAPRFLSKQEVRGWAVIGWLAQQAGTLFITRGKAGAATQASAAILVALQAGRSVLLFPEGTTTTGADVGTFHARLFAAALDAGVAVQPIALRYVGSQGEPHPIVPFVGQQSLWDNLTGVLQESSIVVQIHFLEPIPSTAMNRKALATLCEQRIRQSILHKTAT</sequence>
<dbReference type="AlphaFoldDB" id="A0A8B0SEW5"/>
<dbReference type="PANTHER" id="PTHR10434">
    <property type="entry name" value="1-ACYL-SN-GLYCEROL-3-PHOSPHATE ACYLTRANSFERASE"/>
    <property type="match status" value="1"/>
</dbReference>
<keyword evidence="4" id="KW-0443">Lipid metabolism</keyword>
<keyword evidence="3 8" id="KW-0808">Transferase</keyword>
<evidence type="ECO:0000256" key="5">
    <source>
        <dbReference type="ARBA" id="ARBA00023315"/>
    </source>
</evidence>
<dbReference type="CDD" id="cd07989">
    <property type="entry name" value="LPLAT_AGPAT-like"/>
    <property type="match status" value="1"/>
</dbReference>
<dbReference type="RefSeq" id="WP_207252480.1">
    <property type="nucleotide sequence ID" value="NZ_JAFMPM010000008.1"/>
</dbReference>
<evidence type="ECO:0000256" key="2">
    <source>
        <dbReference type="ARBA" id="ARBA00022516"/>
    </source>
</evidence>
<reference evidence="8" key="2">
    <citation type="submission" date="2021-04" db="EMBL/GenBank/DDBJ databases">
        <title>Complete Genome and methylome analysis of Thiothrix fructosivorans ATCC 49748.</title>
        <authorList>
            <person name="Fomenkov A."/>
            <person name="Sun L."/>
            <person name="Vincze T."/>
            <person name="Grabovich M.Y."/>
            <person name="Roberts R.J."/>
        </authorList>
    </citation>
    <scope>NUCLEOTIDE SEQUENCE</scope>
    <source>
        <strain evidence="8">ATCC 49748</strain>
    </source>
</reference>
<name>A0A8B0SEW5_9GAMM</name>
<dbReference type="GO" id="GO:0003841">
    <property type="term" value="F:1-acylglycerol-3-phosphate O-acyltransferase activity"/>
    <property type="evidence" value="ECO:0007669"/>
    <property type="project" value="TreeGrafter"/>
</dbReference>
<dbReference type="GO" id="GO:0006654">
    <property type="term" value="P:phosphatidic acid biosynthetic process"/>
    <property type="evidence" value="ECO:0007669"/>
    <property type="project" value="TreeGrafter"/>
</dbReference>
<accession>A0A8B0SEW5</accession>
<organism evidence="8">
    <name type="scientific">Thiothrix fructosivorans</name>
    <dbReference type="NCBI Taxonomy" id="111770"/>
    <lineage>
        <taxon>Bacteria</taxon>
        <taxon>Pseudomonadati</taxon>
        <taxon>Pseudomonadota</taxon>
        <taxon>Gammaproteobacteria</taxon>
        <taxon>Thiotrichales</taxon>
        <taxon>Thiotrichaceae</taxon>
        <taxon>Thiothrix</taxon>
    </lineage>
</organism>
<evidence type="ECO:0000259" key="6">
    <source>
        <dbReference type="SMART" id="SM00563"/>
    </source>
</evidence>
<evidence type="ECO:0000256" key="3">
    <source>
        <dbReference type="ARBA" id="ARBA00022679"/>
    </source>
</evidence>
<dbReference type="PANTHER" id="PTHR10434:SF64">
    <property type="entry name" value="1-ACYL-SN-GLYCEROL-3-PHOSPHATE ACYLTRANSFERASE-RELATED"/>
    <property type="match status" value="1"/>
</dbReference>
<keyword evidence="9" id="KW-1185">Reference proteome</keyword>
<keyword evidence="5 8" id="KW-0012">Acyltransferase</keyword>